<evidence type="ECO:0000256" key="8">
    <source>
        <dbReference type="ARBA" id="ARBA00023065"/>
    </source>
</evidence>
<name>A0A074LTF8_9BACL</name>
<keyword evidence="12" id="KW-1185">Reference proteome</keyword>
<dbReference type="AlphaFoldDB" id="A0A074LTF8"/>
<feature type="transmembrane region" description="Helical" evidence="10">
    <location>
        <begin position="225"/>
        <end position="249"/>
    </location>
</feature>
<dbReference type="eggNOG" id="COG0168">
    <property type="taxonomic scope" value="Bacteria"/>
</dbReference>
<evidence type="ECO:0000313" key="11">
    <source>
        <dbReference type="EMBL" id="KEO84344.1"/>
    </source>
</evidence>
<feature type="transmembrane region" description="Helical" evidence="10">
    <location>
        <begin position="294"/>
        <end position="327"/>
    </location>
</feature>
<dbReference type="PANTHER" id="PTHR32024:SF1">
    <property type="entry name" value="KTR SYSTEM POTASSIUM UPTAKE PROTEIN B"/>
    <property type="match status" value="1"/>
</dbReference>
<feature type="transmembrane region" description="Helical" evidence="10">
    <location>
        <begin position="348"/>
        <end position="371"/>
    </location>
</feature>
<protein>
    <submittedName>
        <fullName evidence="11">ATP synthase subunit J</fullName>
    </submittedName>
</protein>
<evidence type="ECO:0000256" key="1">
    <source>
        <dbReference type="ARBA" id="ARBA00004651"/>
    </source>
</evidence>
<evidence type="ECO:0000256" key="7">
    <source>
        <dbReference type="ARBA" id="ARBA00022989"/>
    </source>
</evidence>
<dbReference type="InterPro" id="IPR003445">
    <property type="entry name" value="Cat_transpt"/>
</dbReference>
<keyword evidence="5 10" id="KW-0812">Transmembrane</keyword>
<feature type="transmembrane region" description="Helical" evidence="10">
    <location>
        <begin position="407"/>
        <end position="429"/>
    </location>
</feature>
<evidence type="ECO:0000313" key="12">
    <source>
        <dbReference type="Proteomes" id="UP000027931"/>
    </source>
</evidence>
<feature type="transmembrane region" description="Helical" evidence="10">
    <location>
        <begin position="193"/>
        <end position="213"/>
    </location>
</feature>
<dbReference type="STRING" id="1157490.EL26_04350"/>
<feature type="transmembrane region" description="Helical" evidence="10">
    <location>
        <begin position="160"/>
        <end position="181"/>
    </location>
</feature>
<dbReference type="GO" id="GO:0005886">
    <property type="term" value="C:plasma membrane"/>
    <property type="evidence" value="ECO:0007669"/>
    <property type="project" value="UniProtKB-SubCell"/>
</dbReference>
<feature type="transmembrane region" description="Helical" evidence="10">
    <location>
        <begin position="12"/>
        <end position="32"/>
    </location>
</feature>
<dbReference type="EMBL" id="JMIR01000004">
    <property type="protein sequence ID" value="KEO84344.1"/>
    <property type="molecule type" value="Genomic_DNA"/>
</dbReference>
<dbReference type="GO" id="GO:0015379">
    <property type="term" value="F:potassium:chloride symporter activity"/>
    <property type="evidence" value="ECO:0007669"/>
    <property type="project" value="InterPro"/>
</dbReference>
<keyword evidence="2" id="KW-0813">Transport</keyword>
<dbReference type="Proteomes" id="UP000027931">
    <property type="component" value="Unassembled WGS sequence"/>
</dbReference>
<dbReference type="Pfam" id="PF02386">
    <property type="entry name" value="TrkH"/>
    <property type="match status" value="1"/>
</dbReference>
<proteinExistence type="predicted"/>
<evidence type="ECO:0000256" key="5">
    <source>
        <dbReference type="ARBA" id="ARBA00022692"/>
    </source>
</evidence>
<dbReference type="NCBIfam" id="TIGR00933">
    <property type="entry name" value="2a38"/>
    <property type="match status" value="1"/>
</dbReference>
<gene>
    <name evidence="11" type="ORF">EL26_04350</name>
</gene>
<evidence type="ECO:0000256" key="2">
    <source>
        <dbReference type="ARBA" id="ARBA00022448"/>
    </source>
</evidence>
<keyword evidence="6" id="KW-0630">Potassium</keyword>
<comment type="caution">
    <text evidence="11">The sequence shown here is derived from an EMBL/GenBank/DDBJ whole genome shotgun (WGS) entry which is preliminary data.</text>
</comment>
<feature type="transmembrane region" description="Helical" evidence="10">
    <location>
        <begin position="77"/>
        <end position="99"/>
    </location>
</feature>
<organism evidence="11 12">
    <name type="scientific">Tumebacillus flagellatus</name>
    <dbReference type="NCBI Taxonomy" id="1157490"/>
    <lineage>
        <taxon>Bacteria</taxon>
        <taxon>Bacillati</taxon>
        <taxon>Bacillota</taxon>
        <taxon>Bacilli</taxon>
        <taxon>Bacillales</taxon>
        <taxon>Alicyclobacillaceae</taxon>
        <taxon>Tumebacillus</taxon>
    </lineage>
</organism>
<keyword evidence="3" id="KW-1003">Cell membrane</keyword>
<reference evidence="11 12" key="1">
    <citation type="journal article" date="2013" name="Int. J. Syst. Evol. Microbiol.">
        <title>Tumebacillus flagellatus sp. nov., an alpha-amylase/pullulanase-producing bacterium isolated from cassava wastewater.</title>
        <authorList>
            <person name="Wang Q."/>
            <person name="Xie N."/>
            <person name="Qin Y."/>
            <person name="Shen N."/>
            <person name="Zhu J."/>
            <person name="Mi H."/>
            <person name="Huang R."/>
        </authorList>
    </citation>
    <scope>NUCLEOTIDE SEQUENCE [LARGE SCALE GENOMIC DNA]</scope>
    <source>
        <strain evidence="11 12">GST4</strain>
    </source>
</reference>
<keyword evidence="7 10" id="KW-1133">Transmembrane helix</keyword>
<dbReference type="RefSeq" id="WP_038084860.1">
    <property type="nucleotide sequence ID" value="NZ_JMIR01000004.1"/>
</dbReference>
<keyword evidence="4" id="KW-0633">Potassium transport</keyword>
<keyword evidence="9 10" id="KW-0472">Membrane</keyword>
<evidence type="ECO:0000256" key="3">
    <source>
        <dbReference type="ARBA" id="ARBA00022475"/>
    </source>
</evidence>
<dbReference type="OrthoDB" id="9810952at2"/>
<accession>A0A074LTF8</accession>
<evidence type="ECO:0000256" key="10">
    <source>
        <dbReference type="SAM" id="Phobius"/>
    </source>
</evidence>
<feature type="transmembrane region" description="Helical" evidence="10">
    <location>
        <begin position="127"/>
        <end position="148"/>
    </location>
</feature>
<evidence type="ECO:0000256" key="4">
    <source>
        <dbReference type="ARBA" id="ARBA00022538"/>
    </source>
</evidence>
<keyword evidence="8" id="KW-0406">Ion transport</keyword>
<evidence type="ECO:0000256" key="6">
    <source>
        <dbReference type="ARBA" id="ARBA00022958"/>
    </source>
</evidence>
<sequence>MQKTKKWRFFTPARVLSIGFAVTILIGAILLSLPISSQTGESLRFLDALEEATSAVCVTGLIVVDTGTYFNHFGQIVLISLIQIGGLGFMTLATFITIMTGRKIGLKERLLLQEAFNVSTLEGLIRLARNVVLITMGIELFFAIILAIRFSFQMPLGRAIYYGVFHSISAFCNAGFDLFGGFKSISDYVGDPTVSICISLLIILGGLGFTVFADVPRLFRGERTLLHTKLVLIASAFLLVVGTIGTYLFEKNNPGTIGNFSEGTKWLASYFNSATARTAGYASINYETMTQGGLLWTIILMFIGASPGSTGGGIKTVTSFVIMLYIINVISNRDNTVIFGRQIARQTIYKALVISVMAVLLIVFSTMILTVTENVDFLRLLFETTSAFATVGLSTNLTPTLSDTGKVLIILLMYIGRLGPLTLAVALAARQPDKANLKYPEGNLYVG</sequence>
<dbReference type="PANTHER" id="PTHR32024">
    <property type="entry name" value="TRK SYSTEM POTASSIUM UPTAKE PROTEIN TRKG-RELATED"/>
    <property type="match status" value="1"/>
</dbReference>
<dbReference type="InterPro" id="IPR004772">
    <property type="entry name" value="TrkH"/>
</dbReference>
<comment type="subcellular location">
    <subcellularLocation>
        <location evidence="1">Cell membrane</location>
        <topology evidence="1">Multi-pass membrane protein</topology>
    </subcellularLocation>
</comment>
<evidence type="ECO:0000256" key="9">
    <source>
        <dbReference type="ARBA" id="ARBA00023136"/>
    </source>
</evidence>